<sequence length="250" mass="25517">MDKECECTNPPPQPPKNLLFFTTLPNRLLNTPSTPSTGDGVSGVSGAATTPEPEPEPATLGVLGSVCGHTTIPSRAPPSERTTAPLPLPLFSRVQRLARAFGSALLLFFLPSWASASGDKSRAYNRAWLSIAERKTGARPPVFGLAEAEPDAEPEAEEASFFFSALARAASTASSSAGGAGGGGGVVEGGGGGGGVEGGREGVVVDWEGGAGAEAGFEVEVVEEFGVDGVGEGDCWDGGHWWVGWWCGDG</sequence>
<dbReference type="Proteomes" id="UP000799437">
    <property type="component" value="Unassembled WGS sequence"/>
</dbReference>
<feature type="compositionally biased region" description="Polar residues" evidence="1">
    <location>
        <begin position="29"/>
        <end position="39"/>
    </location>
</feature>
<dbReference type="AlphaFoldDB" id="A0A6A6WH98"/>
<keyword evidence="3" id="KW-1185">Reference proteome</keyword>
<feature type="region of interest" description="Disordered" evidence="1">
    <location>
        <begin position="29"/>
        <end position="56"/>
    </location>
</feature>
<feature type="compositionally biased region" description="Gly residues" evidence="1">
    <location>
        <begin position="178"/>
        <end position="197"/>
    </location>
</feature>
<accession>A0A6A6WH98</accession>
<dbReference type="GeneID" id="54487549"/>
<evidence type="ECO:0000313" key="2">
    <source>
        <dbReference type="EMBL" id="KAF2762183.1"/>
    </source>
</evidence>
<evidence type="ECO:0000313" key="3">
    <source>
        <dbReference type="Proteomes" id="UP000799437"/>
    </source>
</evidence>
<dbReference type="RefSeq" id="XP_033604634.1">
    <property type="nucleotide sequence ID" value="XM_033746495.1"/>
</dbReference>
<feature type="region of interest" description="Disordered" evidence="1">
    <location>
        <begin position="174"/>
        <end position="202"/>
    </location>
</feature>
<gene>
    <name evidence="2" type="ORF">EJ05DRAFT_497048</name>
</gene>
<name>A0A6A6WH98_9PEZI</name>
<dbReference type="EMBL" id="ML996566">
    <property type="protein sequence ID" value="KAF2762183.1"/>
    <property type="molecule type" value="Genomic_DNA"/>
</dbReference>
<proteinExistence type="predicted"/>
<reference evidence="2" key="1">
    <citation type="journal article" date="2020" name="Stud. Mycol.">
        <title>101 Dothideomycetes genomes: a test case for predicting lifestyles and emergence of pathogens.</title>
        <authorList>
            <person name="Haridas S."/>
            <person name="Albert R."/>
            <person name="Binder M."/>
            <person name="Bloem J."/>
            <person name="Labutti K."/>
            <person name="Salamov A."/>
            <person name="Andreopoulos B."/>
            <person name="Baker S."/>
            <person name="Barry K."/>
            <person name="Bills G."/>
            <person name="Bluhm B."/>
            <person name="Cannon C."/>
            <person name="Castanera R."/>
            <person name="Culley D."/>
            <person name="Daum C."/>
            <person name="Ezra D."/>
            <person name="Gonzalez J."/>
            <person name="Henrissat B."/>
            <person name="Kuo A."/>
            <person name="Liang C."/>
            <person name="Lipzen A."/>
            <person name="Lutzoni F."/>
            <person name="Magnuson J."/>
            <person name="Mondo S."/>
            <person name="Nolan M."/>
            <person name="Ohm R."/>
            <person name="Pangilinan J."/>
            <person name="Park H.-J."/>
            <person name="Ramirez L."/>
            <person name="Alfaro M."/>
            <person name="Sun H."/>
            <person name="Tritt A."/>
            <person name="Yoshinaga Y."/>
            <person name="Zwiers L.-H."/>
            <person name="Turgeon B."/>
            <person name="Goodwin S."/>
            <person name="Spatafora J."/>
            <person name="Crous P."/>
            <person name="Grigoriev I."/>
        </authorList>
    </citation>
    <scope>NUCLEOTIDE SEQUENCE</scope>
    <source>
        <strain evidence="2">CBS 121739</strain>
    </source>
</reference>
<protein>
    <submittedName>
        <fullName evidence="2">Uncharacterized protein</fullName>
    </submittedName>
</protein>
<evidence type="ECO:0000256" key="1">
    <source>
        <dbReference type="SAM" id="MobiDB-lite"/>
    </source>
</evidence>
<organism evidence="2 3">
    <name type="scientific">Pseudovirgaria hyperparasitica</name>
    <dbReference type="NCBI Taxonomy" id="470096"/>
    <lineage>
        <taxon>Eukaryota</taxon>
        <taxon>Fungi</taxon>
        <taxon>Dikarya</taxon>
        <taxon>Ascomycota</taxon>
        <taxon>Pezizomycotina</taxon>
        <taxon>Dothideomycetes</taxon>
        <taxon>Dothideomycetes incertae sedis</taxon>
        <taxon>Acrospermales</taxon>
        <taxon>Acrospermaceae</taxon>
        <taxon>Pseudovirgaria</taxon>
    </lineage>
</organism>